<feature type="transmembrane region" description="Helical" evidence="1">
    <location>
        <begin position="111"/>
        <end position="130"/>
    </location>
</feature>
<feature type="domain" description="NADH:quinone oxidoreductase/Mrp antiporter transmembrane" evidence="2">
    <location>
        <begin position="7"/>
        <end position="282"/>
    </location>
</feature>
<feature type="transmembrane region" description="Helical" evidence="1">
    <location>
        <begin position="348"/>
        <end position="371"/>
    </location>
</feature>
<comment type="caution">
    <text evidence="3">The sequence shown here is derived from an EMBL/GenBank/DDBJ whole genome shotgun (WGS) entry which is preliminary data.</text>
</comment>
<feature type="transmembrane region" description="Helical" evidence="1">
    <location>
        <begin position="229"/>
        <end position="249"/>
    </location>
</feature>
<feature type="transmembrane region" description="Helical" evidence="1">
    <location>
        <begin position="311"/>
        <end position="336"/>
    </location>
</feature>
<keyword evidence="1" id="KW-0472">Membrane</keyword>
<dbReference type="AlphaFoldDB" id="A0A7C3SN33"/>
<protein>
    <submittedName>
        <fullName evidence="3">NADH-quinone oxidoreductase subunit L</fullName>
    </submittedName>
</protein>
<evidence type="ECO:0000259" key="2">
    <source>
        <dbReference type="Pfam" id="PF00361"/>
    </source>
</evidence>
<evidence type="ECO:0000256" key="1">
    <source>
        <dbReference type="SAM" id="Phobius"/>
    </source>
</evidence>
<dbReference type="EMBL" id="DTIB01000065">
    <property type="protein sequence ID" value="HGB24955.1"/>
    <property type="molecule type" value="Genomic_DNA"/>
</dbReference>
<feature type="transmembrane region" description="Helical" evidence="1">
    <location>
        <begin position="6"/>
        <end position="29"/>
    </location>
</feature>
<dbReference type="PANTHER" id="PTHR43373:SF1">
    <property type="entry name" value="NA(+)_H(+) ANTIPORTER SUBUNIT A"/>
    <property type="match status" value="1"/>
</dbReference>
<proteinExistence type="predicted"/>
<dbReference type="InterPro" id="IPR050616">
    <property type="entry name" value="CPA3_Na-H_Antiporter_A"/>
</dbReference>
<name>A0A7C3SN33_THEPE</name>
<evidence type="ECO:0000313" key="3">
    <source>
        <dbReference type="EMBL" id="HGB24955.1"/>
    </source>
</evidence>
<feature type="transmembrane region" description="Helical" evidence="1">
    <location>
        <begin position="269"/>
        <end position="290"/>
    </location>
</feature>
<keyword evidence="1" id="KW-0812">Transmembrane</keyword>
<dbReference type="InterPro" id="IPR001750">
    <property type="entry name" value="ND/Mrp_TM"/>
</dbReference>
<accession>A0A7C3SN33</accession>
<sequence length="463" mass="48545">MMLLVMANNLLVFLLAWELTGLCSFSLIAHWNSRREALAGAYKALIVTEVGSSFLLLGLVLVGVEAMSKASSAVSTAAQLLILVGALAKSAQYPLLLWLPDAMEAPTPVSAYLHAAAMVKAGFYVLVRLYSALSTLLPLALLLGCVSMLAGGMLMLFARDIKRVLAYSTVSHLGLLFSAVTVGVLPALLHFLNHAVAKALLFLSAGAVEHETGGRRGIEELGGLAGQMPLTAAVFTLGALSLSGVPPLGGFVSKWLVLWAALQAGGWGWLLAATLLVTSVLTFMGLMRVVGGVFFGSPVKGVRARDPHLPMLLPMLILAAGTLLLGALAGPVVTWLQSAAPQVWEVGALSLLALALSLVVVCVSAAAYVAAAGRIRTTLYVCGEEVDPEVVRVSGIPLYADLQRTTAALQLLLDPDKWLPRLCRSLLSGLERLALGGRVRYTVLALSLALLVLAALVEVVPHA</sequence>
<dbReference type="PRINTS" id="PR01434">
    <property type="entry name" value="NADHDHGNASE5"/>
</dbReference>
<feature type="transmembrane region" description="Helical" evidence="1">
    <location>
        <begin position="441"/>
        <end position="460"/>
    </location>
</feature>
<gene>
    <name evidence="3" type="ORF">ENV88_02725</name>
</gene>
<feature type="transmembrane region" description="Helical" evidence="1">
    <location>
        <begin position="164"/>
        <end position="185"/>
    </location>
</feature>
<dbReference type="Pfam" id="PF00361">
    <property type="entry name" value="Proton_antipo_M"/>
    <property type="match status" value="1"/>
</dbReference>
<feature type="transmembrane region" description="Helical" evidence="1">
    <location>
        <begin position="76"/>
        <end position="99"/>
    </location>
</feature>
<feature type="transmembrane region" description="Helical" evidence="1">
    <location>
        <begin position="41"/>
        <end position="64"/>
    </location>
</feature>
<feature type="transmembrane region" description="Helical" evidence="1">
    <location>
        <begin position="136"/>
        <end position="157"/>
    </location>
</feature>
<keyword evidence="1" id="KW-1133">Transmembrane helix</keyword>
<organism evidence="3">
    <name type="scientific">Thermofilum pendens</name>
    <dbReference type="NCBI Taxonomy" id="2269"/>
    <lineage>
        <taxon>Archaea</taxon>
        <taxon>Thermoproteota</taxon>
        <taxon>Thermoprotei</taxon>
        <taxon>Thermofilales</taxon>
        <taxon>Thermofilaceae</taxon>
        <taxon>Thermofilum</taxon>
    </lineage>
</organism>
<reference evidence="3" key="1">
    <citation type="journal article" date="2020" name="mSystems">
        <title>Genome- and Community-Level Interaction Insights into Carbon Utilization and Element Cycling Functions of Hydrothermarchaeota in Hydrothermal Sediment.</title>
        <authorList>
            <person name="Zhou Z."/>
            <person name="Liu Y."/>
            <person name="Xu W."/>
            <person name="Pan J."/>
            <person name="Luo Z.H."/>
            <person name="Li M."/>
        </authorList>
    </citation>
    <scope>NUCLEOTIDE SEQUENCE [LARGE SCALE GENOMIC DNA]</scope>
    <source>
        <strain evidence="3">SpSt-8</strain>
    </source>
</reference>
<dbReference type="PANTHER" id="PTHR43373">
    <property type="entry name" value="NA(+)/H(+) ANTIPORTER SUBUNIT"/>
    <property type="match status" value="1"/>
</dbReference>